<dbReference type="GO" id="GO:0051301">
    <property type="term" value="P:cell division"/>
    <property type="evidence" value="ECO:0007669"/>
    <property type="project" value="UniProtKB-UniRule"/>
</dbReference>
<evidence type="ECO:0000256" key="10">
    <source>
        <dbReference type="ARBA" id="ARBA00023306"/>
    </source>
</evidence>
<comment type="subunit">
    <text evidence="11">Forms a cyclic heterotetrameric complex composed of two molecules of XerC and two molecules of XerD.</text>
</comment>
<keyword evidence="5 11" id="KW-0132">Cell division</keyword>
<dbReference type="PANTHER" id="PTHR30349:SF81">
    <property type="entry name" value="TYROSINE RECOMBINASE XERC"/>
    <property type="match status" value="1"/>
</dbReference>
<dbReference type="EMBL" id="JOKG01000004">
    <property type="protein sequence ID" value="KEQ12485.1"/>
    <property type="molecule type" value="Genomic_DNA"/>
</dbReference>
<name>A0A081N212_9GAMM</name>
<keyword evidence="4 11" id="KW-0963">Cytoplasm</keyword>
<dbReference type="Pfam" id="PF00589">
    <property type="entry name" value="Phage_integrase"/>
    <property type="match status" value="1"/>
</dbReference>
<dbReference type="InterPro" id="IPR011931">
    <property type="entry name" value="Recomb_XerC"/>
</dbReference>
<protein>
    <recommendedName>
        <fullName evidence="3 11">Tyrosine recombinase XerC</fullName>
    </recommendedName>
</protein>
<evidence type="ECO:0000256" key="4">
    <source>
        <dbReference type="ARBA" id="ARBA00022490"/>
    </source>
</evidence>
<evidence type="ECO:0000256" key="9">
    <source>
        <dbReference type="ARBA" id="ARBA00023172"/>
    </source>
</evidence>
<feature type="active site" evidence="11">
    <location>
        <position position="151"/>
    </location>
</feature>
<dbReference type="Proteomes" id="UP000028006">
    <property type="component" value="Unassembled WGS sequence"/>
</dbReference>
<keyword evidence="8 11" id="KW-0238">DNA-binding</keyword>
<feature type="active site" evidence="11">
    <location>
        <position position="270"/>
    </location>
</feature>
<dbReference type="SUPFAM" id="SSF47823">
    <property type="entry name" value="lambda integrase-like, N-terminal domain"/>
    <property type="match status" value="1"/>
</dbReference>
<dbReference type="CDD" id="cd00798">
    <property type="entry name" value="INT_XerDC_C"/>
    <property type="match status" value="1"/>
</dbReference>
<dbReference type="InterPro" id="IPR011010">
    <property type="entry name" value="DNA_brk_join_enz"/>
</dbReference>
<dbReference type="InterPro" id="IPR013762">
    <property type="entry name" value="Integrase-like_cat_sf"/>
</dbReference>
<dbReference type="NCBIfam" id="NF001399">
    <property type="entry name" value="PRK00283.1"/>
    <property type="match status" value="1"/>
</dbReference>
<dbReference type="PROSITE" id="PS51898">
    <property type="entry name" value="TYR_RECOMBINASE"/>
    <property type="match status" value="1"/>
</dbReference>
<reference evidence="14 15" key="1">
    <citation type="submission" date="2014-06" db="EMBL/GenBank/DDBJ databases">
        <title>Whole Genome Sequences of Three Symbiotic Endozoicomonas Bacteria.</title>
        <authorList>
            <person name="Neave M.J."/>
            <person name="Apprill A."/>
            <person name="Voolstra C.R."/>
        </authorList>
    </citation>
    <scope>NUCLEOTIDE SEQUENCE [LARGE SCALE GENOMIC DNA]</scope>
    <source>
        <strain evidence="14 15">LMG 24815</strain>
    </source>
</reference>
<keyword evidence="15" id="KW-1185">Reference proteome</keyword>
<dbReference type="PROSITE" id="PS51900">
    <property type="entry name" value="CB"/>
    <property type="match status" value="1"/>
</dbReference>
<evidence type="ECO:0000313" key="14">
    <source>
        <dbReference type="EMBL" id="KEQ12485.1"/>
    </source>
</evidence>
<comment type="caution">
    <text evidence="14">The sequence shown here is derived from an EMBL/GenBank/DDBJ whole genome shotgun (WGS) entry which is preliminary data.</text>
</comment>
<dbReference type="RefSeq" id="WP_034877844.1">
    <property type="nucleotide sequence ID" value="NZ_JOKG01000004.1"/>
</dbReference>
<evidence type="ECO:0000259" key="12">
    <source>
        <dbReference type="PROSITE" id="PS51898"/>
    </source>
</evidence>
<feature type="domain" description="Core-binding (CB)" evidence="13">
    <location>
        <begin position="5"/>
        <end position="91"/>
    </location>
</feature>
<dbReference type="GO" id="GO:0006313">
    <property type="term" value="P:DNA transposition"/>
    <property type="evidence" value="ECO:0007669"/>
    <property type="project" value="UniProtKB-UniRule"/>
</dbReference>
<dbReference type="AlphaFoldDB" id="A0A081N212"/>
<feature type="domain" description="Tyr recombinase" evidence="12">
    <location>
        <begin position="112"/>
        <end position="292"/>
    </location>
</feature>
<dbReference type="Gene3D" id="1.10.443.10">
    <property type="entry name" value="Intergrase catalytic core"/>
    <property type="match status" value="1"/>
</dbReference>
<evidence type="ECO:0000256" key="2">
    <source>
        <dbReference type="ARBA" id="ARBA00006657"/>
    </source>
</evidence>
<evidence type="ECO:0000259" key="13">
    <source>
        <dbReference type="PROSITE" id="PS51900"/>
    </source>
</evidence>
<dbReference type="NCBIfam" id="TIGR02224">
    <property type="entry name" value="recomb_XerC"/>
    <property type="match status" value="1"/>
</dbReference>
<dbReference type="PANTHER" id="PTHR30349">
    <property type="entry name" value="PHAGE INTEGRASE-RELATED"/>
    <property type="match status" value="1"/>
</dbReference>
<dbReference type="Pfam" id="PF02899">
    <property type="entry name" value="Phage_int_SAM_1"/>
    <property type="match status" value="1"/>
</dbReference>
<dbReference type="InterPro" id="IPR002104">
    <property type="entry name" value="Integrase_catalytic"/>
</dbReference>
<dbReference type="SUPFAM" id="SSF56349">
    <property type="entry name" value="DNA breaking-rejoining enzymes"/>
    <property type="match status" value="1"/>
</dbReference>
<comment type="similarity">
    <text evidence="2 11">Belongs to the 'phage' integrase family. XerC subfamily.</text>
</comment>
<feature type="active site" description="O-(3'-phospho-DNA)-tyrosine intermediate" evidence="11">
    <location>
        <position position="279"/>
    </location>
</feature>
<feature type="active site" evidence="11">
    <location>
        <position position="244"/>
    </location>
</feature>
<dbReference type="InterPro" id="IPR010998">
    <property type="entry name" value="Integrase_recombinase_N"/>
</dbReference>
<evidence type="ECO:0000256" key="3">
    <source>
        <dbReference type="ARBA" id="ARBA00015804"/>
    </source>
</evidence>
<keyword evidence="10 11" id="KW-0131">Cell cycle</keyword>
<comment type="function">
    <text evidence="11">Site-specific tyrosine recombinase, which acts by catalyzing the cutting and rejoining of the recombining DNA molecules. The XerC-XerD complex is essential to convert dimers of the bacterial chromosome into monomers to permit their segregation at cell division. It also contributes to the segregational stability of plasmids.</text>
</comment>
<evidence type="ECO:0000256" key="7">
    <source>
        <dbReference type="ARBA" id="ARBA00022908"/>
    </source>
</evidence>
<feature type="active site" evidence="11">
    <location>
        <position position="247"/>
    </location>
</feature>
<accession>A0A081N212</accession>
<dbReference type="InterPro" id="IPR050090">
    <property type="entry name" value="Tyrosine_recombinase_XerCD"/>
</dbReference>
<gene>
    <name evidence="11" type="primary">xerC</name>
    <name evidence="14" type="ORF">GZ77_18370</name>
</gene>
<dbReference type="eggNOG" id="COG4973">
    <property type="taxonomic scope" value="Bacteria"/>
</dbReference>
<dbReference type="NCBIfam" id="NF040815">
    <property type="entry name" value="recomb_XerA_Arch"/>
    <property type="match status" value="1"/>
</dbReference>
<dbReference type="InterPro" id="IPR004107">
    <property type="entry name" value="Integrase_SAM-like_N"/>
</dbReference>
<dbReference type="GO" id="GO:0003677">
    <property type="term" value="F:DNA binding"/>
    <property type="evidence" value="ECO:0007669"/>
    <property type="project" value="UniProtKB-UniRule"/>
</dbReference>
<evidence type="ECO:0000256" key="8">
    <source>
        <dbReference type="ARBA" id="ARBA00023125"/>
    </source>
</evidence>
<dbReference type="Gene3D" id="1.10.150.130">
    <property type="match status" value="1"/>
</dbReference>
<evidence type="ECO:0000313" key="15">
    <source>
        <dbReference type="Proteomes" id="UP000028006"/>
    </source>
</evidence>
<evidence type="ECO:0000256" key="1">
    <source>
        <dbReference type="ARBA" id="ARBA00004496"/>
    </source>
</evidence>
<sequence length="304" mass="34867">MQPKTPFQQDVDAFLDYLKFEKNSSRHTLSAYTRDLAKLTVWLEAQALFSWSDISEKRLRYWLAELHRQGLQSKSLQRLLSSVRSLFRYLNRQGVVEGNPAKGLSAPKASRKLPVTLDTDQMHALLENSDDDPLVVRDQAMLELFYSSGLRLSELVGLNLESFKEEYQQVKVLGKGGKERLLPVGSKARNAVKQWLTVRATFPVKDEQAMFLSKQGERISQRQVQNRVKRQAQEQGMPTSVHPHMLRHSFASHMLESSGDLRAVQELLGHSDISTTQIYTHLDFQHLADVYDKAHPRARKKNKD</sequence>
<dbReference type="GO" id="GO:0005737">
    <property type="term" value="C:cytoplasm"/>
    <property type="evidence" value="ECO:0007669"/>
    <property type="project" value="UniProtKB-SubCell"/>
</dbReference>
<keyword evidence="7 11" id="KW-0229">DNA integration</keyword>
<comment type="subcellular location">
    <subcellularLocation>
        <location evidence="1 11">Cytoplasm</location>
    </subcellularLocation>
</comment>
<keyword evidence="9 11" id="KW-0233">DNA recombination</keyword>
<dbReference type="HAMAP" id="MF_01808">
    <property type="entry name" value="Recomb_XerC_XerD"/>
    <property type="match status" value="1"/>
</dbReference>
<dbReference type="InterPro" id="IPR044068">
    <property type="entry name" value="CB"/>
</dbReference>
<evidence type="ECO:0000256" key="11">
    <source>
        <dbReference type="HAMAP-Rule" id="MF_01808"/>
    </source>
</evidence>
<dbReference type="GO" id="GO:0007059">
    <property type="term" value="P:chromosome segregation"/>
    <property type="evidence" value="ECO:0007669"/>
    <property type="project" value="UniProtKB-UniRule"/>
</dbReference>
<evidence type="ECO:0000256" key="6">
    <source>
        <dbReference type="ARBA" id="ARBA00022829"/>
    </source>
</evidence>
<keyword evidence="6 11" id="KW-0159">Chromosome partition</keyword>
<dbReference type="GO" id="GO:0009037">
    <property type="term" value="F:tyrosine-based site-specific recombinase activity"/>
    <property type="evidence" value="ECO:0007669"/>
    <property type="project" value="UniProtKB-UniRule"/>
</dbReference>
<feature type="active site" evidence="11">
    <location>
        <position position="175"/>
    </location>
</feature>
<evidence type="ECO:0000256" key="5">
    <source>
        <dbReference type="ARBA" id="ARBA00022618"/>
    </source>
</evidence>
<organism evidence="14 15">
    <name type="scientific">Endozoicomonas montiporae</name>
    <dbReference type="NCBI Taxonomy" id="1027273"/>
    <lineage>
        <taxon>Bacteria</taxon>
        <taxon>Pseudomonadati</taxon>
        <taxon>Pseudomonadota</taxon>
        <taxon>Gammaproteobacteria</taxon>
        <taxon>Oceanospirillales</taxon>
        <taxon>Endozoicomonadaceae</taxon>
        <taxon>Endozoicomonas</taxon>
    </lineage>
</organism>
<proteinExistence type="inferred from homology"/>
<dbReference type="InterPro" id="IPR023009">
    <property type="entry name" value="Tyrosine_recombinase_XerC/XerD"/>
</dbReference>